<dbReference type="OrthoDB" id="10473492at2759"/>
<reference evidence="1" key="1">
    <citation type="submission" date="2022-03" db="EMBL/GenBank/DDBJ databases">
        <authorList>
            <person name="Sayadi A."/>
        </authorList>
    </citation>
    <scope>NUCLEOTIDE SEQUENCE</scope>
</reference>
<dbReference type="Proteomes" id="UP001152888">
    <property type="component" value="Unassembled WGS sequence"/>
</dbReference>
<gene>
    <name evidence="1" type="ORF">ACAOBT_LOCUS34950</name>
</gene>
<sequence length="153" mass="17044">MNGAISTNGRSNPIRIWEQKVFTMISVPGMMLFEKIPVVPTKAASQAIFGKVPAGPKSKAYSHNCCIWDVNTAGILVSYTPSTDILSFDVWSYDTNNRLFAFATSNFPVFRVNFPFCRVNFLLVCRGYVIWCSVTREANEDSVVVFPCVLGQV</sequence>
<evidence type="ECO:0000313" key="2">
    <source>
        <dbReference type="Proteomes" id="UP001152888"/>
    </source>
</evidence>
<evidence type="ECO:0000313" key="1">
    <source>
        <dbReference type="EMBL" id="CAH2015794.1"/>
    </source>
</evidence>
<dbReference type="AlphaFoldDB" id="A0A9P0QA68"/>
<comment type="caution">
    <text evidence="1">The sequence shown here is derived from an EMBL/GenBank/DDBJ whole genome shotgun (WGS) entry which is preliminary data.</text>
</comment>
<protein>
    <submittedName>
        <fullName evidence="1">Uncharacterized protein</fullName>
    </submittedName>
</protein>
<proteinExistence type="predicted"/>
<keyword evidence="2" id="KW-1185">Reference proteome</keyword>
<name>A0A9P0QA68_ACAOB</name>
<organism evidence="1 2">
    <name type="scientific">Acanthoscelides obtectus</name>
    <name type="common">Bean weevil</name>
    <name type="synonym">Bruchus obtectus</name>
    <dbReference type="NCBI Taxonomy" id="200917"/>
    <lineage>
        <taxon>Eukaryota</taxon>
        <taxon>Metazoa</taxon>
        <taxon>Ecdysozoa</taxon>
        <taxon>Arthropoda</taxon>
        <taxon>Hexapoda</taxon>
        <taxon>Insecta</taxon>
        <taxon>Pterygota</taxon>
        <taxon>Neoptera</taxon>
        <taxon>Endopterygota</taxon>
        <taxon>Coleoptera</taxon>
        <taxon>Polyphaga</taxon>
        <taxon>Cucujiformia</taxon>
        <taxon>Chrysomeloidea</taxon>
        <taxon>Chrysomelidae</taxon>
        <taxon>Bruchinae</taxon>
        <taxon>Bruchini</taxon>
        <taxon>Acanthoscelides</taxon>
    </lineage>
</organism>
<accession>A0A9P0QA68</accession>
<dbReference type="EMBL" id="CAKOFQ010008750">
    <property type="protein sequence ID" value="CAH2015794.1"/>
    <property type="molecule type" value="Genomic_DNA"/>
</dbReference>